<accession>A0ABZ3JBJ6</accession>
<sequence length="74" mass="8649">MLKNYPATQLFLLTLAVLAVLTFISPFIKVWNVYLFPILDSLTFVVKVICGFLFYFTMIDIIDGINLQRHKHIR</sequence>
<keyword evidence="1" id="KW-0472">Membrane</keyword>
<evidence type="ECO:0000256" key="1">
    <source>
        <dbReference type="SAM" id="Phobius"/>
    </source>
</evidence>
<name>A0ABZ3JBJ6_SPOA4</name>
<keyword evidence="1" id="KW-1133">Transmembrane helix</keyword>
<keyword evidence="1" id="KW-0812">Transmembrane</keyword>
<gene>
    <name evidence="2" type="ORF">SPACI_055200</name>
</gene>
<reference evidence="2" key="1">
    <citation type="submission" date="2024-05" db="EMBL/GenBank/DDBJ databases">
        <title>Isolation and characterization of Sporomusa carbonis sp. nov., a carboxydotrophic hydrogenogen in the genus of Sporomusa isolated from a charcoal burning pile.</title>
        <authorList>
            <person name="Boeer T."/>
            <person name="Rosenbaum F."/>
            <person name="Eysell L."/>
            <person name="Mueller V."/>
            <person name="Daniel R."/>
            <person name="Poehlein A."/>
        </authorList>
    </citation>
    <scope>NUCLEOTIDE SEQUENCE [LARGE SCALE GENOMIC DNA]</scope>
    <source>
        <strain evidence="2">DSM 3132</strain>
    </source>
</reference>
<dbReference type="Proteomes" id="UP000216052">
    <property type="component" value="Chromosome"/>
</dbReference>
<dbReference type="EMBL" id="CP155571">
    <property type="protein sequence ID" value="XFO75400.1"/>
    <property type="molecule type" value="Genomic_DNA"/>
</dbReference>
<protein>
    <recommendedName>
        <fullName evidence="4">CDP-diacylglycerol--glycerol-3-phosphate 3-phosphatidyltransferase</fullName>
    </recommendedName>
</protein>
<evidence type="ECO:0000313" key="2">
    <source>
        <dbReference type="EMBL" id="XFO75400.1"/>
    </source>
</evidence>
<evidence type="ECO:0008006" key="4">
    <source>
        <dbReference type="Google" id="ProtNLM"/>
    </source>
</evidence>
<proteinExistence type="predicted"/>
<feature type="transmembrane region" description="Helical" evidence="1">
    <location>
        <begin position="42"/>
        <end position="62"/>
    </location>
</feature>
<evidence type="ECO:0000313" key="3">
    <source>
        <dbReference type="Proteomes" id="UP000216052"/>
    </source>
</evidence>
<organism evidence="2 3">
    <name type="scientific">Sporomusa acidovorans (strain ATCC 49682 / DSM 3132 / Mol)</name>
    <dbReference type="NCBI Taxonomy" id="1123286"/>
    <lineage>
        <taxon>Bacteria</taxon>
        <taxon>Bacillati</taxon>
        <taxon>Bacillota</taxon>
        <taxon>Negativicutes</taxon>
        <taxon>Selenomonadales</taxon>
        <taxon>Sporomusaceae</taxon>
        <taxon>Sporomusa</taxon>
    </lineage>
</organism>
<keyword evidence="3" id="KW-1185">Reference proteome</keyword>